<dbReference type="AlphaFoldDB" id="A0AAU9JJ17"/>
<dbReference type="InterPro" id="IPR015915">
    <property type="entry name" value="Kelch-typ_b-propeller"/>
</dbReference>
<organism evidence="1 2">
    <name type="scientific">Blepharisma stoltei</name>
    <dbReference type="NCBI Taxonomy" id="1481888"/>
    <lineage>
        <taxon>Eukaryota</taxon>
        <taxon>Sar</taxon>
        <taxon>Alveolata</taxon>
        <taxon>Ciliophora</taxon>
        <taxon>Postciliodesmatophora</taxon>
        <taxon>Heterotrichea</taxon>
        <taxon>Heterotrichida</taxon>
        <taxon>Blepharismidae</taxon>
        <taxon>Blepharisma</taxon>
    </lineage>
</organism>
<dbReference type="InterPro" id="IPR011043">
    <property type="entry name" value="Gal_Oxase/kelch_b-propeller"/>
</dbReference>
<dbReference type="SUPFAM" id="SSF50965">
    <property type="entry name" value="Galactose oxidase, central domain"/>
    <property type="match status" value="1"/>
</dbReference>
<proteinExistence type="predicted"/>
<reference evidence="1" key="1">
    <citation type="submission" date="2021-09" db="EMBL/GenBank/DDBJ databases">
        <authorList>
            <consortium name="AG Swart"/>
            <person name="Singh M."/>
            <person name="Singh A."/>
            <person name="Seah K."/>
            <person name="Emmerich C."/>
        </authorList>
    </citation>
    <scope>NUCLEOTIDE SEQUENCE</scope>
    <source>
        <strain evidence="1">ATCC30299</strain>
    </source>
</reference>
<accession>A0AAU9JJ17</accession>
<evidence type="ECO:0000313" key="2">
    <source>
        <dbReference type="Proteomes" id="UP001162131"/>
    </source>
</evidence>
<evidence type="ECO:0000313" key="1">
    <source>
        <dbReference type="EMBL" id="CAG9325067.1"/>
    </source>
</evidence>
<dbReference type="Proteomes" id="UP001162131">
    <property type="component" value="Unassembled WGS sequence"/>
</dbReference>
<keyword evidence="2" id="KW-1185">Reference proteome</keyword>
<sequence length="447" mass="52457">MIFGKNGMEINMENIKCFFSDCALKPQGFCDCMSSPTLFCERHCFDHLQRLEESPHNFKNLWHSPSEVTRQIIIHKANELKHSIKNSKKYLVDEYKKVFQCLMDYQSKSLAILNDLEKKADNYIKAASYLKEVPTYPEATTYQLLLRLKPEEVTYRLRAWEISNDWLKTQHMIDSIRVSFEWFKINPFVEICGCQTNSESIFFICGDHVKELNEYRLAENRLVKHQLDIHESIWNNTSICALPNHDLLFYGNWVNNAHTGFSFLIDKGKNIMKLPTGKANCDLSSVWYNNHIYSFGGVYGASEKFCLKKNSWKSCCKLPEGNYQFSTSIIFCDILLLTSLRCTDLIKYNFKKDAFIKISNLILAKEIHKRLFIGNSRAYVIETSQNIYESEELNPMRWKNIGKNNIKNAWIWSFGAFFNGKLWFINWECDLIKFDLESKKLDFVKKV</sequence>
<dbReference type="EMBL" id="CAJZBQ010000037">
    <property type="protein sequence ID" value="CAG9325067.1"/>
    <property type="molecule type" value="Genomic_DNA"/>
</dbReference>
<protein>
    <submittedName>
        <fullName evidence="1">Uncharacterized protein</fullName>
    </submittedName>
</protein>
<comment type="caution">
    <text evidence="1">The sequence shown here is derived from an EMBL/GenBank/DDBJ whole genome shotgun (WGS) entry which is preliminary data.</text>
</comment>
<dbReference type="Gene3D" id="2.120.10.80">
    <property type="entry name" value="Kelch-type beta propeller"/>
    <property type="match status" value="1"/>
</dbReference>
<name>A0AAU9JJ17_9CILI</name>
<gene>
    <name evidence="1" type="ORF">BSTOLATCC_MIC37813</name>
</gene>